<dbReference type="Gene3D" id="1.10.1200.10">
    <property type="entry name" value="ACP-like"/>
    <property type="match status" value="1"/>
</dbReference>
<dbReference type="AlphaFoldDB" id="A0A6H9YSM0"/>
<gene>
    <name evidence="2" type="ORF">F8566_38535</name>
</gene>
<reference evidence="2 3" key="1">
    <citation type="submission" date="2019-09" db="EMBL/GenBank/DDBJ databases">
        <title>Actinomadura physcomitrii sp. nov., a novel actinomycete isolated from moss [Physcomitrium sphaericum (Ludw) Fuernr].</title>
        <authorList>
            <person name="Zhuang X."/>
            <person name="Liu C."/>
        </authorList>
    </citation>
    <scope>NUCLEOTIDE SEQUENCE [LARGE SCALE GENOMIC DNA]</scope>
    <source>
        <strain evidence="2 3">HMC1</strain>
    </source>
</reference>
<keyword evidence="3" id="KW-1185">Reference proteome</keyword>
<evidence type="ECO:0000313" key="2">
    <source>
        <dbReference type="EMBL" id="KAB2342523.1"/>
    </source>
</evidence>
<comment type="caution">
    <text evidence="2">The sequence shown here is derived from an EMBL/GenBank/DDBJ whole genome shotgun (WGS) entry which is preliminary data.</text>
</comment>
<dbReference type="OrthoDB" id="197001at2"/>
<dbReference type="Proteomes" id="UP000468735">
    <property type="component" value="Unassembled WGS sequence"/>
</dbReference>
<dbReference type="InterPro" id="IPR009081">
    <property type="entry name" value="PP-bd_ACP"/>
</dbReference>
<accession>A0A6H9YSM0</accession>
<evidence type="ECO:0000313" key="3">
    <source>
        <dbReference type="Proteomes" id="UP000468735"/>
    </source>
</evidence>
<feature type="domain" description="Carrier" evidence="1">
    <location>
        <begin position="1"/>
        <end position="64"/>
    </location>
</feature>
<dbReference type="InterPro" id="IPR036736">
    <property type="entry name" value="ACP-like_sf"/>
</dbReference>
<sequence>MSPLGERTAESHHDVMNDLGYDSVAIVELALVLETEFELQPIDDEQAFDVVTVGDVEQLVRRLSGAGA</sequence>
<dbReference type="SUPFAM" id="SSF47336">
    <property type="entry name" value="ACP-like"/>
    <property type="match status" value="1"/>
</dbReference>
<dbReference type="Pfam" id="PF00550">
    <property type="entry name" value="PP-binding"/>
    <property type="match status" value="1"/>
</dbReference>
<dbReference type="PROSITE" id="PS50075">
    <property type="entry name" value="CARRIER"/>
    <property type="match status" value="1"/>
</dbReference>
<evidence type="ECO:0000259" key="1">
    <source>
        <dbReference type="PROSITE" id="PS50075"/>
    </source>
</evidence>
<organism evidence="2 3">
    <name type="scientific">Actinomadura rudentiformis</name>
    <dbReference type="NCBI Taxonomy" id="359158"/>
    <lineage>
        <taxon>Bacteria</taxon>
        <taxon>Bacillati</taxon>
        <taxon>Actinomycetota</taxon>
        <taxon>Actinomycetes</taxon>
        <taxon>Streptosporangiales</taxon>
        <taxon>Thermomonosporaceae</taxon>
        <taxon>Actinomadura</taxon>
    </lineage>
</organism>
<name>A0A6H9YSM0_9ACTN</name>
<proteinExistence type="predicted"/>
<dbReference type="EMBL" id="WBMT01000022">
    <property type="protein sequence ID" value="KAB2342523.1"/>
    <property type="molecule type" value="Genomic_DNA"/>
</dbReference>
<protein>
    <submittedName>
        <fullName evidence="2">Acyl carrier protein</fullName>
    </submittedName>
</protein>